<dbReference type="PROSITE" id="PS50157">
    <property type="entry name" value="ZINC_FINGER_C2H2_2"/>
    <property type="match status" value="6"/>
</dbReference>
<dbReference type="InterPro" id="IPR013087">
    <property type="entry name" value="Znf_C2H2_type"/>
</dbReference>
<feature type="domain" description="C2H2-type" evidence="10">
    <location>
        <begin position="350"/>
        <end position="379"/>
    </location>
</feature>
<proteinExistence type="predicted"/>
<feature type="domain" description="C2H2-type" evidence="10">
    <location>
        <begin position="380"/>
        <end position="409"/>
    </location>
</feature>
<evidence type="ECO:0000259" key="10">
    <source>
        <dbReference type="PROSITE" id="PS50157"/>
    </source>
</evidence>
<dbReference type="Gene3D" id="3.30.160.60">
    <property type="entry name" value="Classic Zinc Finger"/>
    <property type="match status" value="6"/>
</dbReference>
<dbReference type="Proteomes" id="UP001652740">
    <property type="component" value="Unplaced"/>
</dbReference>
<name>A0ABM3N3W0_GALME</name>
<dbReference type="SUPFAM" id="SSF57667">
    <property type="entry name" value="beta-beta-alpha zinc fingers"/>
    <property type="match status" value="3"/>
</dbReference>
<dbReference type="Pfam" id="PF00096">
    <property type="entry name" value="zf-C2H2"/>
    <property type="match status" value="3"/>
</dbReference>
<dbReference type="SMART" id="SM00355">
    <property type="entry name" value="ZnF_C2H2"/>
    <property type="match status" value="6"/>
</dbReference>
<dbReference type="InterPro" id="IPR036236">
    <property type="entry name" value="Znf_C2H2_sf"/>
</dbReference>
<keyword evidence="2" id="KW-0479">Metal-binding</keyword>
<feature type="domain" description="C2H2-type" evidence="10">
    <location>
        <begin position="410"/>
        <end position="437"/>
    </location>
</feature>
<feature type="domain" description="C2H2-type" evidence="10">
    <location>
        <begin position="307"/>
        <end position="329"/>
    </location>
</feature>
<evidence type="ECO:0000313" key="11">
    <source>
        <dbReference type="Proteomes" id="UP001652740"/>
    </source>
</evidence>
<dbReference type="GeneID" id="113518524"/>
<evidence type="ECO:0000256" key="2">
    <source>
        <dbReference type="ARBA" id="ARBA00022723"/>
    </source>
</evidence>
<evidence type="ECO:0000256" key="5">
    <source>
        <dbReference type="ARBA" id="ARBA00023015"/>
    </source>
</evidence>
<evidence type="ECO:0000256" key="4">
    <source>
        <dbReference type="ARBA" id="ARBA00022833"/>
    </source>
</evidence>
<evidence type="ECO:0000313" key="12">
    <source>
        <dbReference type="RefSeq" id="XP_052758282.1"/>
    </source>
</evidence>
<sequence length="678" mass="75344">MESNLQLLEDVINMFVSHENHCKKNFQKPNILRKKSKATVRTNVQGICIPPETQSLTSQETSSSLLLDSFNGYNCNTSLDIIRRPAQSFKLENGLDSESNKLPATDMKLIMDNSVIGNNMNMNNNEEDFNQAVNVESFFNKGVTDRENVLLFNLNPDKELRTLVVIDDESQLNNMYAEQNQELITNMVPLSSVSLIKPHNQRDEQPAPTTTATPEQDLFQQLIASPVKFKCDSPNCNKEFRSEQKLKKHKNVHNKEGGSAPRQITVECPVKKINSDGIEQPCGKIYLVRSLLVKHLNEDHTLEDASYRCEECGRKFFWASGLRAHTRSHWARAAGAAGAGAGAEAGAGAYACSWPGCGRQFRQPCRLREHARAHTGDRPYPCPYPNCGWSFRSASKLERHARRHTGERRHACGACGRAFHRRDHLRDHAARHRARPAATIAATTTVATTTATAAARRRGPHRCTHEGCEHVFSNMSSLYMHMKKVHRKQETNTTIIPTEDAPSLLKNNWDLIFLTVEGVTETSEEKEVDPRAEAVMEGVVPEVEEGVVSVVCAGEAERDGQGEDTVAEEGGGGAARTHCPWPLQSRAPRDFVIEEDVSVEPSENSESNIYTVRSDLFLHGNVLINEDSEHMGGVSEVGAEAEAEAEASADDALGELGLLDAHPTIDLMQEELMYTVWQ</sequence>
<comment type="subcellular location">
    <subcellularLocation>
        <location evidence="1">Nucleus</location>
    </subcellularLocation>
</comment>
<feature type="domain" description="C2H2-type" evidence="10">
    <location>
        <begin position="461"/>
        <end position="491"/>
    </location>
</feature>
<dbReference type="PANTHER" id="PTHR46179:SF13">
    <property type="entry name" value="C2H2-TYPE DOMAIN-CONTAINING PROTEIN"/>
    <property type="match status" value="1"/>
</dbReference>
<keyword evidence="3 8" id="KW-0863">Zinc-finger</keyword>
<feature type="domain" description="C2H2-type" evidence="10">
    <location>
        <begin position="229"/>
        <end position="258"/>
    </location>
</feature>
<dbReference type="PANTHER" id="PTHR46179">
    <property type="entry name" value="ZINC FINGER PROTEIN"/>
    <property type="match status" value="1"/>
</dbReference>
<dbReference type="InterPro" id="IPR051061">
    <property type="entry name" value="Zinc_finger_trans_reg"/>
</dbReference>
<gene>
    <name evidence="12" type="primary">LOC113518524</name>
</gene>
<evidence type="ECO:0000256" key="8">
    <source>
        <dbReference type="PROSITE-ProRule" id="PRU00042"/>
    </source>
</evidence>
<keyword evidence="11" id="KW-1185">Reference proteome</keyword>
<keyword evidence="7" id="KW-0539">Nucleus</keyword>
<dbReference type="PROSITE" id="PS00028">
    <property type="entry name" value="ZINC_FINGER_C2H2_1"/>
    <property type="match status" value="6"/>
</dbReference>
<organism evidence="11 12">
    <name type="scientific">Galleria mellonella</name>
    <name type="common">Greater wax moth</name>
    <dbReference type="NCBI Taxonomy" id="7137"/>
    <lineage>
        <taxon>Eukaryota</taxon>
        <taxon>Metazoa</taxon>
        <taxon>Ecdysozoa</taxon>
        <taxon>Arthropoda</taxon>
        <taxon>Hexapoda</taxon>
        <taxon>Insecta</taxon>
        <taxon>Pterygota</taxon>
        <taxon>Neoptera</taxon>
        <taxon>Endopterygota</taxon>
        <taxon>Lepidoptera</taxon>
        <taxon>Glossata</taxon>
        <taxon>Ditrysia</taxon>
        <taxon>Pyraloidea</taxon>
        <taxon>Pyralidae</taxon>
        <taxon>Galleriinae</taxon>
        <taxon>Galleria</taxon>
    </lineage>
</organism>
<keyword evidence="4" id="KW-0862">Zinc</keyword>
<keyword evidence="6" id="KW-0804">Transcription</keyword>
<evidence type="ECO:0000256" key="9">
    <source>
        <dbReference type="SAM" id="MobiDB-lite"/>
    </source>
</evidence>
<accession>A0ABM3N3W0</accession>
<evidence type="ECO:0000256" key="7">
    <source>
        <dbReference type="ARBA" id="ARBA00023242"/>
    </source>
</evidence>
<reference evidence="12" key="1">
    <citation type="submission" date="2025-08" db="UniProtKB">
        <authorList>
            <consortium name="RefSeq"/>
        </authorList>
    </citation>
    <scope>IDENTIFICATION</scope>
    <source>
        <tissue evidence="12">Whole larvae</tissue>
    </source>
</reference>
<evidence type="ECO:0000256" key="6">
    <source>
        <dbReference type="ARBA" id="ARBA00023163"/>
    </source>
</evidence>
<feature type="region of interest" description="Disordered" evidence="9">
    <location>
        <begin position="558"/>
        <end position="581"/>
    </location>
</feature>
<evidence type="ECO:0000256" key="3">
    <source>
        <dbReference type="ARBA" id="ARBA00022771"/>
    </source>
</evidence>
<dbReference type="RefSeq" id="XP_052758282.1">
    <property type="nucleotide sequence ID" value="XM_052902322.1"/>
</dbReference>
<protein>
    <submittedName>
        <fullName evidence="12">Zinc finger protein 28 homolog isoform X1</fullName>
    </submittedName>
</protein>
<keyword evidence="5" id="KW-0805">Transcription regulation</keyword>
<evidence type="ECO:0000256" key="1">
    <source>
        <dbReference type="ARBA" id="ARBA00004123"/>
    </source>
</evidence>